<sequence>MVILISTLLSLLGATFLIFTFIGIAYHIIHRKTRDTEIVGEEQVLRDEVVQAMNKTDLFQIWNYDGKILYHEIIEATEDFSARYCIGMGGSGNVYRAMLSTGQIVAIKKLEHASNGYGDMIVPKSFRNEIRALTEIRHRNIVKLYGFCSHANCSFFIYEYLERGSLAKVLGSMEHAKELDWSKRINVIRAVANALSYMHHDCLPPIVHRDISSKNILLDLEYEARVSDFGIAKLLKLNSANCTSLAGTHGYIAPGNFLKPILFNKHASSFTTCT</sequence>
<evidence type="ECO:0000256" key="4">
    <source>
        <dbReference type="ARBA" id="ARBA00022553"/>
    </source>
</evidence>
<accession>A0A822Y5S1</accession>
<dbReference type="PROSITE" id="PS00107">
    <property type="entry name" value="PROTEIN_KINASE_ATP"/>
    <property type="match status" value="1"/>
</dbReference>
<dbReference type="FunFam" id="3.30.200.20:FF:000309">
    <property type="entry name" value="Leucine-rich repeat receptor protein kinase MSP1"/>
    <property type="match status" value="1"/>
</dbReference>
<comment type="catalytic activity">
    <reaction evidence="17">
        <text>L-threonyl-[protein] + ATP = O-phospho-L-threonyl-[protein] + ADP + H(+)</text>
        <dbReference type="Rhea" id="RHEA:46608"/>
        <dbReference type="Rhea" id="RHEA-COMP:11060"/>
        <dbReference type="Rhea" id="RHEA-COMP:11605"/>
        <dbReference type="ChEBI" id="CHEBI:15378"/>
        <dbReference type="ChEBI" id="CHEBI:30013"/>
        <dbReference type="ChEBI" id="CHEBI:30616"/>
        <dbReference type="ChEBI" id="CHEBI:61977"/>
        <dbReference type="ChEBI" id="CHEBI:456216"/>
        <dbReference type="EC" id="2.7.11.1"/>
    </reaction>
</comment>
<keyword evidence="11" id="KW-0418">Kinase</keyword>
<keyword evidence="7 20" id="KW-0812">Transmembrane</keyword>
<gene>
    <name evidence="22" type="ORF">HUJ06_030792</name>
</gene>
<dbReference type="EMBL" id="DUZY01000002">
    <property type="protein sequence ID" value="DAD29324.1"/>
    <property type="molecule type" value="Genomic_DNA"/>
</dbReference>
<comment type="catalytic activity">
    <reaction evidence="18">
        <text>L-seryl-[protein] + ATP = O-phospho-L-seryl-[protein] + ADP + H(+)</text>
        <dbReference type="Rhea" id="RHEA:17989"/>
        <dbReference type="Rhea" id="RHEA-COMP:9863"/>
        <dbReference type="Rhea" id="RHEA-COMP:11604"/>
        <dbReference type="ChEBI" id="CHEBI:15378"/>
        <dbReference type="ChEBI" id="CHEBI:29999"/>
        <dbReference type="ChEBI" id="CHEBI:30616"/>
        <dbReference type="ChEBI" id="CHEBI:83421"/>
        <dbReference type="ChEBI" id="CHEBI:456216"/>
        <dbReference type="EC" id="2.7.11.1"/>
    </reaction>
</comment>
<dbReference type="PANTHER" id="PTHR48005:SF70">
    <property type="entry name" value="MDIS1-INTERACTING RECEPTOR LIKE KINASE 2-LIKE"/>
    <property type="match status" value="1"/>
</dbReference>
<evidence type="ECO:0000256" key="12">
    <source>
        <dbReference type="ARBA" id="ARBA00022840"/>
    </source>
</evidence>
<evidence type="ECO:0000313" key="23">
    <source>
        <dbReference type="Proteomes" id="UP000607653"/>
    </source>
</evidence>
<dbReference type="PROSITE" id="PS00109">
    <property type="entry name" value="PROTEIN_KINASE_TYR"/>
    <property type="match status" value="1"/>
</dbReference>
<comment type="subcellular location">
    <subcellularLocation>
        <location evidence="1">Membrane</location>
        <topology evidence="1">Single-pass type I membrane protein</topology>
    </subcellularLocation>
</comment>
<dbReference type="Proteomes" id="UP000607653">
    <property type="component" value="Unassembled WGS sequence"/>
</dbReference>
<keyword evidence="16" id="KW-0325">Glycoprotein</keyword>
<evidence type="ECO:0000256" key="20">
    <source>
        <dbReference type="SAM" id="Phobius"/>
    </source>
</evidence>
<evidence type="ECO:0000256" key="15">
    <source>
        <dbReference type="ARBA" id="ARBA00023170"/>
    </source>
</evidence>
<evidence type="ECO:0000256" key="14">
    <source>
        <dbReference type="ARBA" id="ARBA00023136"/>
    </source>
</evidence>
<evidence type="ECO:0000256" key="2">
    <source>
        <dbReference type="ARBA" id="ARBA00012513"/>
    </source>
</evidence>
<keyword evidence="15" id="KW-0675">Receptor</keyword>
<evidence type="ECO:0000256" key="7">
    <source>
        <dbReference type="ARBA" id="ARBA00022692"/>
    </source>
</evidence>
<organism evidence="22 23">
    <name type="scientific">Nelumbo nucifera</name>
    <name type="common">Sacred lotus</name>
    <dbReference type="NCBI Taxonomy" id="4432"/>
    <lineage>
        <taxon>Eukaryota</taxon>
        <taxon>Viridiplantae</taxon>
        <taxon>Streptophyta</taxon>
        <taxon>Embryophyta</taxon>
        <taxon>Tracheophyta</taxon>
        <taxon>Spermatophyta</taxon>
        <taxon>Magnoliopsida</taxon>
        <taxon>Proteales</taxon>
        <taxon>Nelumbonaceae</taxon>
        <taxon>Nelumbo</taxon>
    </lineage>
</organism>
<reference evidence="22 23" key="1">
    <citation type="journal article" date="2020" name="Mol. Biol. Evol.">
        <title>Distinct Expression and Methylation Patterns for Genes with Different Fates following a Single Whole-Genome Duplication in Flowering Plants.</title>
        <authorList>
            <person name="Shi T."/>
            <person name="Rahmani R.S."/>
            <person name="Gugger P.F."/>
            <person name="Wang M."/>
            <person name="Li H."/>
            <person name="Zhang Y."/>
            <person name="Li Z."/>
            <person name="Wang Q."/>
            <person name="Van de Peer Y."/>
            <person name="Marchal K."/>
            <person name="Chen J."/>
        </authorList>
    </citation>
    <scope>NUCLEOTIDE SEQUENCE [LARGE SCALE GENOMIC DNA]</scope>
    <source>
        <tissue evidence="22">Leaf</tissue>
    </source>
</reference>
<evidence type="ECO:0000256" key="11">
    <source>
        <dbReference type="ARBA" id="ARBA00022777"/>
    </source>
</evidence>
<dbReference type="FunFam" id="1.10.510.10:FF:001023">
    <property type="entry name" value="Os07g0541700 protein"/>
    <property type="match status" value="1"/>
</dbReference>
<feature type="domain" description="Protein kinase" evidence="21">
    <location>
        <begin position="80"/>
        <end position="274"/>
    </location>
</feature>
<dbReference type="GO" id="GO:0016020">
    <property type="term" value="C:membrane"/>
    <property type="evidence" value="ECO:0007669"/>
    <property type="project" value="UniProtKB-SubCell"/>
</dbReference>
<evidence type="ECO:0000256" key="5">
    <source>
        <dbReference type="ARBA" id="ARBA00022614"/>
    </source>
</evidence>
<name>A0A822Y5S1_NELNU</name>
<dbReference type="GO" id="GO:0004674">
    <property type="term" value="F:protein serine/threonine kinase activity"/>
    <property type="evidence" value="ECO:0007669"/>
    <property type="project" value="UniProtKB-KW"/>
</dbReference>
<feature type="transmembrane region" description="Helical" evidence="20">
    <location>
        <begin position="6"/>
        <end position="29"/>
    </location>
</feature>
<evidence type="ECO:0000256" key="16">
    <source>
        <dbReference type="ARBA" id="ARBA00023180"/>
    </source>
</evidence>
<dbReference type="AlphaFoldDB" id="A0A822Y5S1"/>
<dbReference type="SUPFAM" id="SSF56112">
    <property type="entry name" value="Protein kinase-like (PK-like)"/>
    <property type="match status" value="1"/>
</dbReference>
<evidence type="ECO:0000313" key="22">
    <source>
        <dbReference type="EMBL" id="DAD29324.1"/>
    </source>
</evidence>
<dbReference type="Gene3D" id="1.10.510.10">
    <property type="entry name" value="Transferase(Phosphotransferase) domain 1"/>
    <property type="match status" value="1"/>
</dbReference>
<keyword evidence="9" id="KW-0677">Repeat</keyword>
<dbReference type="InterPro" id="IPR051420">
    <property type="entry name" value="Ser_Thr_Kinases_DiverseReg"/>
</dbReference>
<evidence type="ECO:0000256" key="8">
    <source>
        <dbReference type="ARBA" id="ARBA00022729"/>
    </source>
</evidence>
<keyword evidence="23" id="KW-1185">Reference proteome</keyword>
<evidence type="ECO:0000256" key="13">
    <source>
        <dbReference type="ARBA" id="ARBA00022989"/>
    </source>
</evidence>
<dbReference type="InterPro" id="IPR000719">
    <property type="entry name" value="Prot_kinase_dom"/>
</dbReference>
<dbReference type="InterPro" id="IPR017441">
    <property type="entry name" value="Protein_kinase_ATP_BS"/>
</dbReference>
<feature type="binding site" evidence="19">
    <location>
        <position position="109"/>
    </location>
    <ligand>
        <name>ATP</name>
        <dbReference type="ChEBI" id="CHEBI:30616"/>
    </ligand>
</feature>
<evidence type="ECO:0000256" key="19">
    <source>
        <dbReference type="PROSITE-ProRule" id="PRU10141"/>
    </source>
</evidence>
<keyword evidence="10 19" id="KW-0547">Nucleotide-binding</keyword>
<dbReference type="PANTHER" id="PTHR48005">
    <property type="entry name" value="LEUCINE RICH REPEAT KINASE 2"/>
    <property type="match status" value="1"/>
</dbReference>
<keyword evidence="14 20" id="KW-0472">Membrane</keyword>
<keyword evidence="3" id="KW-0723">Serine/threonine-protein kinase</keyword>
<protein>
    <recommendedName>
        <fullName evidence="2">non-specific serine/threonine protein kinase</fullName>
        <ecNumber evidence="2">2.7.11.1</ecNumber>
    </recommendedName>
</protein>
<keyword evidence="13 20" id="KW-1133">Transmembrane helix</keyword>
<evidence type="ECO:0000259" key="21">
    <source>
        <dbReference type="PROSITE" id="PS50011"/>
    </source>
</evidence>
<evidence type="ECO:0000256" key="10">
    <source>
        <dbReference type="ARBA" id="ARBA00022741"/>
    </source>
</evidence>
<evidence type="ECO:0000256" key="18">
    <source>
        <dbReference type="ARBA" id="ARBA00048679"/>
    </source>
</evidence>
<evidence type="ECO:0000256" key="6">
    <source>
        <dbReference type="ARBA" id="ARBA00022679"/>
    </source>
</evidence>
<keyword evidence="4" id="KW-0597">Phosphoprotein</keyword>
<keyword evidence="5" id="KW-0433">Leucine-rich repeat</keyword>
<dbReference type="InterPro" id="IPR011009">
    <property type="entry name" value="Kinase-like_dom_sf"/>
</dbReference>
<dbReference type="GO" id="GO:0005524">
    <property type="term" value="F:ATP binding"/>
    <property type="evidence" value="ECO:0007669"/>
    <property type="project" value="UniProtKB-UniRule"/>
</dbReference>
<dbReference type="InterPro" id="IPR008266">
    <property type="entry name" value="Tyr_kinase_AS"/>
</dbReference>
<evidence type="ECO:0000256" key="17">
    <source>
        <dbReference type="ARBA" id="ARBA00047899"/>
    </source>
</evidence>
<keyword evidence="12 19" id="KW-0067">ATP-binding</keyword>
<evidence type="ECO:0000256" key="1">
    <source>
        <dbReference type="ARBA" id="ARBA00004479"/>
    </source>
</evidence>
<dbReference type="EC" id="2.7.11.1" evidence="2"/>
<dbReference type="PROSITE" id="PS50011">
    <property type="entry name" value="PROTEIN_KINASE_DOM"/>
    <property type="match status" value="1"/>
</dbReference>
<keyword evidence="8" id="KW-0732">Signal</keyword>
<evidence type="ECO:0000256" key="9">
    <source>
        <dbReference type="ARBA" id="ARBA00022737"/>
    </source>
</evidence>
<dbReference type="Gene3D" id="3.30.200.20">
    <property type="entry name" value="Phosphorylase Kinase, domain 1"/>
    <property type="match status" value="1"/>
</dbReference>
<keyword evidence="6" id="KW-0808">Transferase</keyword>
<evidence type="ECO:0000256" key="3">
    <source>
        <dbReference type="ARBA" id="ARBA00022527"/>
    </source>
</evidence>
<dbReference type="Pfam" id="PF00069">
    <property type="entry name" value="Pkinase"/>
    <property type="match status" value="1"/>
</dbReference>
<proteinExistence type="predicted"/>
<comment type="caution">
    <text evidence="22">The sequence shown here is derived from an EMBL/GenBank/DDBJ whole genome shotgun (WGS) entry which is preliminary data.</text>
</comment>